<gene>
    <name evidence="1" type="ORF">M8818_003933</name>
</gene>
<proteinExistence type="predicted"/>
<comment type="caution">
    <text evidence="1">The sequence shown here is derived from an EMBL/GenBank/DDBJ whole genome shotgun (WGS) entry which is preliminary data.</text>
</comment>
<evidence type="ECO:0000313" key="2">
    <source>
        <dbReference type="Proteomes" id="UP001320706"/>
    </source>
</evidence>
<accession>A0ACC3SDR7</accession>
<keyword evidence="2" id="KW-1185">Reference proteome</keyword>
<evidence type="ECO:0000313" key="1">
    <source>
        <dbReference type="EMBL" id="KAK8208970.1"/>
    </source>
</evidence>
<dbReference type="EMBL" id="JAMKPW020000018">
    <property type="protein sequence ID" value="KAK8208970.1"/>
    <property type="molecule type" value="Genomic_DNA"/>
</dbReference>
<protein>
    <submittedName>
        <fullName evidence="1">Uncharacterized protein</fullName>
    </submittedName>
</protein>
<reference evidence="1" key="1">
    <citation type="submission" date="2024-02" db="EMBL/GenBank/DDBJ databases">
        <title>Metagenome Assembled Genome of Zalaria obscura JY119.</title>
        <authorList>
            <person name="Vighnesh L."/>
            <person name="Jagadeeshwari U."/>
            <person name="Venkata Ramana C."/>
            <person name="Sasikala C."/>
        </authorList>
    </citation>
    <scope>NUCLEOTIDE SEQUENCE</scope>
    <source>
        <strain evidence="1">JY119</strain>
    </source>
</reference>
<name>A0ACC3SDR7_9PEZI</name>
<sequence length="1289" mass="142939">MAEIQKKRRATLSEKREEERMKLCKTLSNPLTCETGLPAAPQHATESDCDNECPRARSQRSLRLDRPPAFTRRASTASHTSGASNLSQCSHPSQRQRKDSAAQGFSPLVSVTPRRRRSSNEKSWANLIEAQLSELRGRIPDTGRFLEFEDEDIPPLPPLPKHLPFSDSPPWTDQFNEGTHLVSDTVGAPSSAQKPVEHCISQVQSLPDLFSPTSCDSPNLPPSRSPPAPPLRPRKRPPLRVPNLPPIGPTLQEHQRNDMDSNFLDPHAAGIRSKQAQDAKDMQQVVMDNCTRTGTNVPPYEFLELIGKGSFGRVYKCKRRGTQDIVAVKIIDVDSLDYKLDNNQKDEAISDFQKEVKTLLHLKEARAKNINYIQEAFDLHSQLWIVSDYCPGGSVHTLMKATVKPGLEEHFIIPIARELAIALMYVHQAGVIHRDVKCGNVLISEDGQVQLCDFGVAAIIENDASAKRQTIIGTPQWMAPEMWTDDMEVKQGYGTEVDCWAYGCTVYEMATGMPPNAQFHPSMLAQVLKTAPRLEGGNYSRELREFVAFILEERPEDRPSAEEIVRHPYIANTQKKYPTASVRQMMERYMQWERKGGQRASLFNPLGAAAPQPGVHEDMDDWNFSTTDKFEVDFNRRYSQFGIDAADFAAGAAPASDITVPSGQAKDVTPFEEAMEEAKAKRGEMSMDRLFNPSAEPYDYNTPVEPDHPVSDLPLRNHFSDKAATRESLIDLDMGGNSLDYQPTFDFSDVPTLRAPRANRNSFQAQEEEDSTISIQQDPKRNTMAWKFPTLTIDPVPASDPPPVSAPLPAIDPMDNPNRRTQDWTFSTAQPIASPPDEASDFTFPPANISEVPPLAPGFRPTLKHTVTEPLGAFGDFEHAAISIPSELETPAITIRESRPMIDLDLDLGNTFQHNFDFDDPADIPRPSTAASIASIANSARTDITANPFFLEDDELQAEKEQNRTSFHRQYKSEPGHNIPTDLDRHSLHVQAPSIDTRSLRLSKRLRGTSLSSTASSDRASDSDWSRDRDYRRQMEAHTRTQMINGLSSRSNSSTHVSSSAYPSNSHGHPHHHSHHHSRSNSQYLADPDAWHSRYPTSALDSDSDFAALTRLSHPGGGSGFRPVSDAFASDTDTGDDASTYPNHPSNPNSIHAYNNNYPYTLSLRTRPRATTATSTLSTLSYDSSDQSRDRDRALSSLPPGALSGDANLSFPRLAPPSEDALAEGVDPEVLVREVDRLFADLERGMRVAAQVLARSQSELSIEEEGEEGRERENGEGGLGGAGEEGVVF</sequence>
<dbReference type="Proteomes" id="UP001320706">
    <property type="component" value="Unassembled WGS sequence"/>
</dbReference>
<organism evidence="1 2">
    <name type="scientific">Zalaria obscura</name>
    <dbReference type="NCBI Taxonomy" id="2024903"/>
    <lineage>
        <taxon>Eukaryota</taxon>
        <taxon>Fungi</taxon>
        <taxon>Dikarya</taxon>
        <taxon>Ascomycota</taxon>
        <taxon>Pezizomycotina</taxon>
        <taxon>Dothideomycetes</taxon>
        <taxon>Dothideomycetidae</taxon>
        <taxon>Dothideales</taxon>
        <taxon>Zalariaceae</taxon>
        <taxon>Zalaria</taxon>
    </lineage>
</organism>